<reference evidence="2 3" key="1">
    <citation type="submission" date="2016-11" db="EMBL/GenBank/DDBJ databases">
        <authorList>
            <person name="Jaros S."/>
            <person name="Januszkiewicz K."/>
            <person name="Wedrychowicz H."/>
        </authorList>
    </citation>
    <scope>NUCLEOTIDE SEQUENCE [LARGE SCALE GENOMIC DNA]</scope>
    <source>
        <strain evidence="2 3">DSM 15480</strain>
    </source>
</reference>
<accession>A0A1M6T7I4</accession>
<evidence type="ECO:0000313" key="3">
    <source>
        <dbReference type="Proteomes" id="UP000184301"/>
    </source>
</evidence>
<dbReference type="OrthoDB" id="1824922at2"/>
<keyword evidence="3" id="KW-1185">Reference proteome</keyword>
<name>A0A1M6T7I4_9FIRM</name>
<dbReference type="Proteomes" id="UP000184301">
    <property type="component" value="Unassembled WGS sequence"/>
</dbReference>
<dbReference type="EMBL" id="FQZY01000056">
    <property type="protein sequence ID" value="SHK52900.1"/>
    <property type="molecule type" value="Genomic_DNA"/>
</dbReference>
<gene>
    <name evidence="2" type="ORF">SAMN02745243_03148</name>
</gene>
<sequence length="188" mass="22028">MDELYKVMDDLLDVEFQMKAGIDILKEMEELYMTEEKSEESEERKLAVLMRGYMQSMKGNLCGIIGYIDDVTLQKKNDRCNKEKQQKEKNELSKEVKEFVNLAIVEHMGKAYEEWKLSRESNPECDEVERAYQELLKTLTPEQEEVITKYCNAIFNSGAETEEFFYRLGLKDGHRLKNTVNSVVELLV</sequence>
<dbReference type="AlphaFoldDB" id="A0A1M6T7I4"/>
<organism evidence="2 3">
    <name type="scientific">Hespellia stercorisuis DSM 15480</name>
    <dbReference type="NCBI Taxonomy" id="1121950"/>
    <lineage>
        <taxon>Bacteria</taxon>
        <taxon>Bacillati</taxon>
        <taxon>Bacillota</taxon>
        <taxon>Clostridia</taxon>
        <taxon>Lachnospirales</taxon>
        <taxon>Lachnospiraceae</taxon>
        <taxon>Hespellia</taxon>
    </lineage>
</organism>
<feature type="coiled-coil region" evidence="1">
    <location>
        <begin position="75"/>
        <end position="102"/>
    </location>
</feature>
<dbReference type="RefSeq" id="WP_073112181.1">
    <property type="nucleotide sequence ID" value="NZ_FQZY01000056.1"/>
</dbReference>
<evidence type="ECO:0000256" key="1">
    <source>
        <dbReference type="SAM" id="Coils"/>
    </source>
</evidence>
<keyword evidence="1" id="KW-0175">Coiled coil</keyword>
<proteinExistence type="predicted"/>
<evidence type="ECO:0000313" key="2">
    <source>
        <dbReference type="EMBL" id="SHK52900.1"/>
    </source>
</evidence>
<protein>
    <submittedName>
        <fullName evidence="2">Uncharacterized protein</fullName>
    </submittedName>
</protein>
<dbReference type="STRING" id="1121950.SAMN02745243_03148"/>